<name>A0A432HBH3_9DELT</name>
<comment type="catalytic activity">
    <reaction evidence="17 19">
        <text>alpha-ribazole + adenosylcob(III)inamide-GDP = adenosylcob(III)alamin + GMP + H(+)</text>
        <dbReference type="Rhea" id="RHEA:16049"/>
        <dbReference type="ChEBI" id="CHEBI:10329"/>
        <dbReference type="ChEBI" id="CHEBI:15378"/>
        <dbReference type="ChEBI" id="CHEBI:18408"/>
        <dbReference type="ChEBI" id="CHEBI:58115"/>
        <dbReference type="ChEBI" id="CHEBI:60487"/>
        <dbReference type="EC" id="2.7.8.26"/>
    </reaction>
</comment>
<comment type="pathway">
    <text evidence="3 19">Cofactor biosynthesis; adenosylcobalamin biosynthesis; adenosylcobalamin from cob(II)yrinate a,c-diamide: step 7/7.</text>
</comment>
<evidence type="ECO:0000313" key="21">
    <source>
        <dbReference type="Proteomes" id="UP000288322"/>
    </source>
</evidence>
<dbReference type="GO" id="GO:0008818">
    <property type="term" value="F:cobalamin 5'-phosphate synthase activity"/>
    <property type="evidence" value="ECO:0007669"/>
    <property type="project" value="UniProtKB-UniRule"/>
</dbReference>
<dbReference type="EMBL" id="QNZH01000006">
    <property type="protein sequence ID" value="RTZ93148.1"/>
    <property type="molecule type" value="Genomic_DNA"/>
</dbReference>
<keyword evidence="13 19" id="KW-0472">Membrane</keyword>
<feature type="transmembrane region" description="Helical" evidence="19">
    <location>
        <begin position="212"/>
        <end position="229"/>
    </location>
</feature>
<dbReference type="PANTHER" id="PTHR34148">
    <property type="entry name" value="ADENOSYLCOBINAMIDE-GDP RIBAZOLETRANSFERASE"/>
    <property type="match status" value="1"/>
</dbReference>
<evidence type="ECO:0000256" key="2">
    <source>
        <dbReference type="ARBA" id="ARBA00004651"/>
    </source>
</evidence>
<evidence type="ECO:0000256" key="9">
    <source>
        <dbReference type="ARBA" id="ARBA00022679"/>
    </source>
</evidence>
<keyword evidence="12 19" id="KW-1133">Transmembrane helix</keyword>
<keyword evidence="11 19" id="KW-0460">Magnesium</keyword>
<evidence type="ECO:0000256" key="5">
    <source>
        <dbReference type="ARBA" id="ARBA00013200"/>
    </source>
</evidence>
<evidence type="ECO:0000256" key="8">
    <source>
        <dbReference type="ARBA" id="ARBA00022573"/>
    </source>
</evidence>
<comment type="caution">
    <text evidence="20">The sequence shown here is derived from an EMBL/GenBank/DDBJ whole genome shotgun (WGS) entry which is preliminary data.</text>
</comment>
<sequence>MVNSLRQEIRRIVGAFIFYSRIPLPSGWYAKESNHSSRYFSLVGCFVGGASAAVWMLTQMLFSVSSGTSTDGTLPIAVLLGMATAVLLTGALHEDGFADTCDGLGGGWNAEERLRIMKDSRIGTYGALGLVFVVLLKFFALLQIETEILPWVWIAGHAFSRFVSISQLRFASYVQDPAKSKSGSMTEFSGVDLIINAVFGLLPLLFIGNQVWMGLLAVALVWWLSLVYFKRKLGGVTGDCLGATQQLSEVVFYLCLGLMLVFN</sequence>
<comment type="cofactor">
    <cofactor evidence="1 19">
        <name>Mg(2+)</name>
        <dbReference type="ChEBI" id="CHEBI:18420"/>
    </cofactor>
</comment>
<dbReference type="EC" id="2.7.8.26" evidence="5 19"/>
<dbReference type="GO" id="GO:0051073">
    <property type="term" value="F:adenosylcobinamide-GDP ribazoletransferase activity"/>
    <property type="evidence" value="ECO:0007669"/>
    <property type="project" value="UniProtKB-UniRule"/>
</dbReference>
<keyword evidence="7 19" id="KW-1003">Cell membrane</keyword>
<comment type="catalytic activity">
    <reaction evidence="18 19">
        <text>alpha-ribazole 5'-phosphate + adenosylcob(III)inamide-GDP = adenosylcob(III)alamin 5'-phosphate + GMP + H(+)</text>
        <dbReference type="Rhea" id="RHEA:23560"/>
        <dbReference type="ChEBI" id="CHEBI:15378"/>
        <dbReference type="ChEBI" id="CHEBI:57918"/>
        <dbReference type="ChEBI" id="CHEBI:58115"/>
        <dbReference type="ChEBI" id="CHEBI:60487"/>
        <dbReference type="ChEBI" id="CHEBI:60493"/>
        <dbReference type="EC" id="2.7.8.26"/>
    </reaction>
</comment>
<evidence type="ECO:0000313" key="20">
    <source>
        <dbReference type="EMBL" id="RTZ93148.1"/>
    </source>
</evidence>
<gene>
    <name evidence="19" type="primary">cobS</name>
    <name evidence="20" type="ORF">DSY93_00200</name>
</gene>
<dbReference type="InterPro" id="IPR003805">
    <property type="entry name" value="CobS"/>
</dbReference>
<reference evidence="20 21" key="1">
    <citation type="submission" date="2018-06" db="EMBL/GenBank/DDBJ databases">
        <title>Combined omics and stable isotope probing to characterize newly discovered Mariana Back-Arc vent microbial communities.</title>
        <authorList>
            <person name="Trembath-Reichert E."/>
            <person name="Huber J.A."/>
        </authorList>
    </citation>
    <scope>NUCLEOTIDE SEQUENCE [LARGE SCALE GENOMIC DNA]</scope>
    <source>
        <strain evidence="20">MAG 151</strain>
    </source>
</reference>
<protein>
    <recommendedName>
        <fullName evidence="6 19">Adenosylcobinamide-GDP ribazoletransferase</fullName>
        <ecNumber evidence="5 19">2.7.8.26</ecNumber>
    </recommendedName>
    <alternativeName>
        <fullName evidence="16 19">Cobalamin synthase</fullName>
    </alternativeName>
    <alternativeName>
        <fullName evidence="15 19">Cobalamin-5'-phosphate synthase</fullName>
    </alternativeName>
</protein>
<dbReference type="UniPathway" id="UPA00148">
    <property type="reaction ID" value="UER00238"/>
</dbReference>
<evidence type="ECO:0000256" key="15">
    <source>
        <dbReference type="ARBA" id="ARBA00032605"/>
    </source>
</evidence>
<evidence type="ECO:0000256" key="4">
    <source>
        <dbReference type="ARBA" id="ARBA00010561"/>
    </source>
</evidence>
<evidence type="ECO:0000256" key="1">
    <source>
        <dbReference type="ARBA" id="ARBA00001946"/>
    </source>
</evidence>
<dbReference type="GO" id="GO:0005886">
    <property type="term" value="C:plasma membrane"/>
    <property type="evidence" value="ECO:0007669"/>
    <property type="project" value="UniProtKB-SubCell"/>
</dbReference>
<evidence type="ECO:0000256" key="18">
    <source>
        <dbReference type="ARBA" id="ARBA00049504"/>
    </source>
</evidence>
<evidence type="ECO:0000256" key="16">
    <source>
        <dbReference type="ARBA" id="ARBA00032853"/>
    </source>
</evidence>
<evidence type="ECO:0000256" key="7">
    <source>
        <dbReference type="ARBA" id="ARBA00022475"/>
    </source>
</evidence>
<feature type="transmembrane region" description="Helical" evidence="19">
    <location>
        <begin position="188"/>
        <end position="206"/>
    </location>
</feature>
<feature type="transmembrane region" description="Helical" evidence="19">
    <location>
        <begin position="74"/>
        <end position="92"/>
    </location>
</feature>
<feature type="transmembrane region" description="Helical" evidence="19">
    <location>
        <begin position="39"/>
        <end position="62"/>
    </location>
</feature>
<evidence type="ECO:0000256" key="10">
    <source>
        <dbReference type="ARBA" id="ARBA00022692"/>
    </source>
</evidence>
<proteinExistence type="inferred from homology"/>
<evidence type="ECO:0000256" key="19">
    <source>
        <dbReference type="HAMAP-Rule" id="MF_00719"/>
    </source>
</evidence>
<feature type="transmembrane region" description="Helical" evidence="19">
    <location>
        <begin position="122"/>
        <end position="142"/>
    </location>
</feature>
<evidence type="ECO:0000256" key="14">
    <source>
        <dbReference type="ARBA" id="ARBA00025228"/>
    </source>
</evidence>
<comment type="subcellular location">
    <subcellularLocation>
        <location evidence="2 19">Cell membrane</location>
        <topology evidence="2 19">Multi-pass membrane protein</topology>
    </subcellularLocation>
</comment>
<comment type="function">
    <text evidence="14 19">Joins adenosylcobinamide-GDP and alpha-ribazole to generate adenosylcobalamin (Ado-cobalamin). Also synthesizes adenosylcobalamin 5'-phosphate from adenosylcobinamide-GDP and alpha-ribazole 5'-phosphate.</text>
</comment>
<evidence type="ECO:0000256" key="3">
    <source>
        <dbReference type="ARBA" id="ARBA00004663"/>
    </source>
</evidence>
<keyword evidence="8 19" id="KW-0169">Cobalamin biosynthesis</keyword>
<evidence type="ECO:0000256" key="13">
    <source>
        <dbReference type="ARBA" id="ARBA00023136"/>
    </source>
</evidence>
<evidence type="ECO:0000256" key="12">
    <source>
        <dbReference type="ARBA" id="ARBA00022989"/>
    </source>
</evidence>
<keyword evidence="9 19" id="KW-0808">Transferase</keyword>
<keyword evidence="10 19" id="KW-0812">Transmembrane</keyword>
<feature type="transmembrane region" description="Helical" evidence="19">
    <location>
        <begin position="148"/>
        <end position="168"/>
    </location>
</feature>
<evidence type="ECO:0000256" key="17">
    <source>
        <dbReference type="ARBA" id="ARBA00048623"/>
    </source>
</evidence>
<accession>A0A432HBH3</accession>
<dbReference type="Proteomes" id="UP000288322">
    <property type="component" value="Unassembled WGS sequence"/>
</dbReference>
<dbReference type="HAMAP" id="MF_00719">
    <property type="entry name" value="CobS"/>
    <property type="match status" value="1"/>
</dbReference>
<evidence type="ECO:0000256" key="6">
    <source>
        <dbReference type="ARBA" id="ARBA00015850"/>
    </source>
</evidence>
<dbReference type="Pfam" id="PF02654">
    <property type="entry name" value="CobS"/>
    <property type="match status" value="1"/>
</dbReference>
<dbReference type="GO" id="GO:0009236">
    <property type="term" value="P:cobalamin biosynthetic process"/>
    <property type="evidence" value="ECO:0007669"/>
    <property type="project" value="UniProtKB-UniRule"/>
</dbReference>
<evidence type="ECO:0000256" key="11">
    <source>
        <dbReference type="ARBA" id="ARBA00022842"/>
    </source>
</evidence>
<organism evidence="20 21">
    <name type="scientific">SAR324 cluster bacterium</name>
    <dbReference type="NCBI Taxonomy" id="2024889"/>
    <lineage>
        <taxon>Bacteria</taxon>
        <taxon>Deltaproteobacteria</taxon>
        <taxon>SAR324 cluster</taxon>
    </lineage>
</organism>
<dbReference type="AlphaFoldDB" id="A0A432HBH3"/>
<comment type="similarity">
    <text evidence="4 19">Belongs to the CobS family.</text>
</comment>
<dbReference type="PANTHER" id="PTHR34148:SF1">
    <property type="entry name" value="ADENOSYLCOBINAMIDE-GDP RIBAZOLETRANSFERASE"/>
    <property type="match status" value="1"/>
</dbReference>